<keyword evidence="2" id="KW-0645">Protease</keyword>
<reference evidence="3" key="1">
    <citation type="submission" date="2016-10" db="EMBL/GenBank/DDBJ databases">
        <authorList>
            <person name="Varghese N."/>
            <person name="Submissions S."/>
        </authorList>
    </citation>
    <scope>NUCLEOTIDE SEQUENCE [LARGE SCALE GENOMIC DNA]</scope>
    <source>
        <strain evidence="3">XBD1002</strain>
    </source>
</reference>
<feature type="region of interest" description="Disordered" evidence="1">
    <location>
        <begin position="126"/>
        <end position="152"/>
    </location>
</feature>
<dbReference type="GO" id="GO:0008233">
    <property type="term" value="F:peptidase activity"/>
    <property type="evidence" value="ECO:0007669"/>
    <property type="project" value="UniProtKB-KW"/>
</dbReference>
<dbReference type="Proteomes" id="UP000182737">
    <property type="component" value="Unassembled WGS sequence"/>
</dbReference>
<protein>
    <submittedName>
        <fullName evidence="2">Putative protease</fullName>
    </submittedName>
</protein>
<evidence type="ECO:0000256" key="1">
    <source>
        <dbReference type="SAM" id="MobiDB-lite"/>
    </source>
</evidence>
<evidence type="ECO:0000313" key="2">
    <source>
        <dbReference type="EMBL" id="SFJ04914.1"/>
    </source>
</evidence>
<dbReference type="AlphaFoldDB" id="A0A1I3N6H2"/>
<organism evidence="2 3">
    <name type="scientific">Treponema bryantii</name>
    <dbReference type="NCBI Taxonomy" id="163"/>
    <lineage>
        <taxon>Bacteria</taxon>
        <taxon>Pseudomonadati</taxon>
        <taxon>Spirochaetota</taxon>
        <taxon>Spirochaetia</taxon>
        <taxon>Spirochaetales</taxon>
        <taxon>Treponemataceae</taxon>
        <taxon>Treponema</taxon>
    </lineage>
</organism>
<keyword evidence="3" id="KW-1185">Reference proteome</keyword>
<feature type="compositionally biased region" description="Basic and acidic residues" evidence="1">
    <location>
        <begin position="126"/>
        <end position="136"/>
    </location>
</feature>
<proteinExistence type="predicted"/>
<sequence length="152" mass="17332">EQNVRARVLVPVFAYPALFRMRFKLPSDYDFTYFEDKEGSVFKVNSTVDGSFVMPEEPFAITDKTDFITSSGFKRLLIDFSKTKVSRSQIKAITTSMIKGQPLPGVSRFNWKDGFYSPQQMEEYRLSNERAAERKAAAARNGGKPPRGGKRR</sequence>
<keyword evidence="2" id="KW-0378">Hydrolase</keyword>
<dbReference type="EMBL" id="FORI01000012">
    <property type="protein sequence ID" value="SFJ04914.1"/>
    <property type="molecule type" value="Genomic_DNA"/>
</dbReference>
<evidence type="ECO:0000313" key="3">
    <source>
        <dbReference type="Proteomes" id="UP000182737"/>
    </source>
</evidence>
<name>A0A1I3N6H2_9SPIR</name>
<accession>A0A1I3N6H2</accession>
<feature type="non-terminal residue" evidence="2">
    <location>
        <position position="1"/>
    </location>
</feature>
<dbReference type="GO" id="GO:0006508">
    <property type="term" value="P:proteolysis"/>
    <property type="evidence" value="ECO:0007669"/>
    <property type="project" value="UniProtKB-KW"/>
</dbReference>
<gene>
    <name evidence="2" type="ORF">SAMN04487775_11264</name>
</gene>